<proteinExistence type="predicted"/>
<comment type="caution">
    <text evidence="1">The sequence shown here is derived from an EMBL/GenBank/DDBJ whole genome shotgun (WGS) entry which is preliminary data.</text>
</comment>
<dbReference type="EMBL" id="JBHUOK010000030">
    <property type="protein sequence ID" value="MFD2790711.1"/>
    <property type="molecule type" value="Genomic_DNA"/>
</dbReference>
<dbReference type="Proteomes" id="UP001597532">
    <property type="component" value="Unassembled WGS sequence"/>
</dbReference>
<sequence length="49" mass="5258">MTKQSEGAYQNFLVYNNYDTGHPRQLLTALLGEAIVSSGVSPEQAAACI</sequence>
<reference evidence="2" key="1">
    <citation type="journal article" date="2019" name="Int. J. Syst. Evol. Microbiol.">
        <title>The Global Catalogue of Microorganisms (GCM) 10K type strain sequencing project: providing services to taxonomists for standard genome sequencing and annotation.</title>
        <authorList>
            <consortium name="The Broad Institute Genomics Platform"/>
            <consortium name="The Broad Institute Genome Sequencing Center for Infectious Disease"/>
            <person name="Wu L."/>
            <person name="Ma J."/>
        </authorList>
    </citation>
    <scope>NUCLEOTIDE SEQUENCE [LARGE SCALE GENOMIC DNA]</scope>
    <source>
        <strain evidence="2">KCTC 52924</strain>
    </source>
</reference>
<dbReference type="RefSeq" id="WP_251806589.1">
    <property type="nucleotide sequence ID" value="NZ_CP166679.1"/>
</dbReference>
<gene>
    <name evidence="1" type="ORF">ACFS1K_13130</name>
</gene>
<keyword evidence="2" id="KW-1185">Reference proteome</keyword>
<accession>A0ABW5VHD1</accession>
<protein>
    <submittedName>
        <fullName evidence="1">Uncharacterized protein</fullName>
    </submittedName>
</protein>
<evidence type="ECO:0000313" key="1">
    <source>
        <dbReference type="EMBL" id="MFD2790711.1"/>
    </source>
</evidence>
<name>A0ABW5VHD1_9FLAO</name>
<evidence type="ECO:0000313" key="2">
    <source>
        <dbReference type="Proteomes" id="UP001597532"/>
    </source>
</evidence>
<organism evidence="1 2">
    <name type="scientific">Arenibacter antarcticus</name>
    <dbReference type="NCBI Taxonomy" id="2040469"/>
    <lineage>
        <taxon>Bacteria</taxon>
        <taxon>Pseudomonadati</taxon>
        <taxon>Bacteroidota</taxon>
        <taxon>Flavobacteriia</taxon>
        <taxon>Flavobacteriales</taxon>
        <taxon>Flavobacteriaceae</taxon>
        <taxon>Arenibacter</taxon>
    </lineage>
</organism>